<dbReference type="GO" id="GO:0006313">
    <property type="term" value="P:DNA transposition"/>
    <property type="evidence" value="ECO:0007669"/>
    <property type="project" value="InterPro"/>
</dbReference>
<dbReference type="AlphaFoldDB" id="A0A2S6ISY0"/>
<sequence>MYDKIEGDRYYHIFNQANGMIDIFKESRNYPFFINKMEYHLTPVCEILAFCLLKDQFHIILKSKEEAESKILDAFNNLHSEYTQSYNKAYNRSGDLFEDSFKRKLIESNELLKNTILHTHHLPIASGTVKHIMSYPWSSYNEIMDNDITFLERDFVLELFNDSANFAAAHEAFKSNPSFIPTFEQQ</sequence>
<dbReference type="PANTHER" id="PTHR34322">
    <property type="entry name" value="TRANSPOSASE, Y1_TNP DOMAIN-CONTAINING"/>
    <property type="match status" value="1"/>
</dbReference>
<keyword evidence="2" id="KW-1185">Reference proteome</keyword>
<dbReference type="Gene3D" id="3.30.70.1290">
    <property type="entry name" value="Transposase IS200-like"/>
    <property type="match status" value="1"/>
</dbReference>
<dbReference type="EMBL" id="PTJE01000001">
    <property type="protein sequence ID" value="PPK97156.1"/>
    <property type="molecule type" value="Genomic_DNA"/>
</dbReference>
<reference evidence="1 2" key="1">
    <citation type="submission" date="2018-02" db="EMBL/GenBank/DDBJ databases">
        <title>Genomic Encyclopedia of Archaeal and Bacterial Type Strains, Phase II (KMG-II): from individual species to whole genera.</title>
        <authorList>
            <person name="Goeker M."/>
        </authorList>
    </citation>
    <scope>NUCLEOTIDE SEQUENCE [LARGE SCALE GENOMIC DNA]</scope>
    <source>
        <strain evidence="1 2">DSM 16809</strain>
    </source>
</reference>
<accession>A0A2S6ISY0</accession>
<dbReference type="RefSeq" id="WP_104514662.1">
    <property type="nucleotide sequence ID" value="NZ_MQVW01000027.1"/>
</dbReference>
<dbReference type="SUPFAM" id="SSF143422">
    <property type="entry name" value="Transposase IS200-like"/>
    <property type="match status" value="1"/>
</dbReference>
<organism evidence="1 2">
    <name type="scientific">Nonlabens xylanidelens</name>
    <dbReference type="NCBI Taxonomy" id="191564"/>
    <lineage>
        <taxon>Bacteria</taxon>
        <taxon>Pseudomonadati</taxon>
        <taxon>Bacteroidota</taxon>
        <taxon>Flavobacteriia</taxon>
        <taxon>Flavobacteriales</taxon>
        <taxon>Flavobacteriaceae</taxon>
        <taxon>Nonlabens</taxon>
    </lineage>
</organism>
<dbReference type="Proteomes" id="UP000239002">
    <property type="component" value="Unassembled WGS sequence"/>
</dbReference>
<protein>
    <recommendedName>
        <fullName evidence="3">Transposase IS200-like domain-containing protein</fullName>
    </recommendedName>
</protein>
<name>A0A2S6ISY0_9FLAO</name>
<evidence type="ECO:0000313" key="1">
    <source>
        <dbReference type="EMBL" id="PPK97156.1"/>
    </source>
</evidence>
<dbReference type="InterPro" id="IPR036515">
    <property type="entry name" value="Transposase_17_sf"/>
</dbReference>
<dbReference type="GO" id="GO:0003677">
    <property type="term" value="F:DNA binding"/>
    <property type="evidence" value="ECO:0007669"/>
    <property type="project" value="InterPro"/>
</dbReference>
<dbReference type="GO" id="GO:0004803">
    <property type="term" value="F:transposase activity"/>
    <property type="evidence" value="ECO:0007669"/>
    <property type="project" value="InterPro"/>
</dbReference>
<dbReference type="OrthoDB" id="9788881at2"/>
<gene>
    <name evidence="1" type="ORF">LY01_00984</name>
</gene>
<comment type="caution">
    <text evidence="1">The sequence shown here is derived from an EMBL/GenBank/DDBJ whole genome shotgun (WGS) entry which is preliminary data.</text>
</comment>
<evidence type="ECO:0000313" key="2">
    <source>
        <dbReference type="Proteomes" id="UP000239002"/>
    </source>
</evidence>
<evidence type="ECO:0008006" key="3">
    <source>
        <dbReference type="Google" id="ProtNLM"/>
    </source>
</evidence>
<dbReference type="PANTHER" id="PTHR34322:SF2">
    <property type="entry name" value="TRANSPOSASE IS200-LIKE DOMAIN-CONTAINING PROTEIN"/>
    <property type="match status" value="1"/>
</dbReference>
<proteinExistence type="predicted"/>